<dbReference type="Gene3D" id="1.20.120.160">
    <property type="entry name" value="HPT domain"/>
    <property type="match status" value="1"/>
</dbReference>
<comment type="caution">
    <text evidence="7">The sequence shown here is derived from an EMBL/GenBank/DDBJ whole genome shotgun (WGS) entry which is preliminary data.</text>
</comment>
<dbReference type="Proteomes" id="UP000615796">
    <property type="component" value="Unassembled WGS sequence"/>
</dbReference>
<dbReference type="InterPro" id="IPR036641">
    <property type="entry name" value="HPT_dom_sf"/>
</dbReference>
<evidence type="ECO:0000256" key="5">
    <source>
        <dbReference type="PROSITE-ProRule" id="PRU00110"/>
    </source>
</evidence>
<comment type="subunit">
    <text evidence="1">Monomer.</text>
</comment>
<keyword evidence="4" id="KW-0902">Two-component regulatory system</keyword>
<gene>
    <name evidence="7" type="ORF">H8Q88_02550</name>
</gene>
<proteinExistence type="predicted"/>
<sequence length="115" mass="12652">MQWMNTEKIDALAQEIGKENIPILMDIFLGELRLYHQQLTQGADGGNMTYLIEISHALKSSAASFGADKLCAFATQIDSNAKQGIAMNEETETAKMLEILSETAQCYAQLQSAVH</sequence>
<evidence type="ECO:0000256" key="2">
    <source>
        <dbReference type="ARBA" id="ARBA00017260"/>
    </source>
</evidence>
<keyword evidence="3 5" id="KW-0597">Phosphoprotein</keyword>
<reference evidence="7" key="1">
    <citation type="submission" date="2020-08" db="EMBL/GenBank/DDBJ databases">
        <title>Genome Sequencing and Pan-Genome Analysis of Migratory bird Vibrio Strains, Inner Mongolia.</title>
        <authorList>
            <person name="Zheng L."/>
        </authorList>
    </citation>
    <scope>NUCLEOTIDE SEQUENCE</scope>
    <source>
        <strain evidence="7">M13F</strain>
    </source>
</reference>
<organism evidence="7 8">
    <name type="scientific">Vibrio metschnikovii</name>
    <dbReference type="NCBI Taxonomy" id="28172"/>
    <lineage>
        <taxon>Bacteria</taxon>
        <taxon>Pseudomonadati</taxon>
        <taxon>Pseudomonadota</taxon>
        <taxon>Gammaproteobacteria</taxon>
        <taxon>Vibrionales</taxon>
        <taxon>Vibrionaceae</taxon>
        <taxon>Vibrio</taxon>
    </lineage>
</organism>
<feature type="modified residue" description="Phosphohistidine" evidence="5">
    <location>
        <position position="56"/>
    </location>
</feature>
<dbReference type="SUPFAM" id="SSF47226">
    <property type="entry name" value="Histidine-containing phosphotransfer domain, HPT domain"/>
    <property type="match status" value="1"/>
</dbReference>
<feature type="domain" description="HPt" evidence="6">
    <location>
        <begin position="17"/>
        <end position="115"/>
    </location>
</feature>
<dbReference type="Pfam" id="PF01627">
    <property type="entry name" value="Hpt"/>
    <property type="match status" value="1"/>
</dbReference>
<dbReference type="AlphaFoldDB" id="A0A9X0R556"/>
<dbReference type="GO" id="GO:0000160">
    <property type="term" value="P:phosphorelay signal transduction system"/>
    <property type="evidence" value="ECO:0007669"/>
    <property type="project" value="UniProtKB-KW"/>
</dbReference>
<dbReference type="NCBIfam" id="NF041948">
    <property type="entry name" value="Phrelay_LuxU_Vib"/>
    <property type="match status" value="1"/>
</dbReference>
<dbReference type="GO" id="GO:0004672">
    <property type="term" value="F:protein kinase activity"/>
    <property type="evidence" value="ECO:0007669"/>
    <property type="project" value="UniProtKB-ARBA"/>
</dbReference>
<evidence type="ECO:0000259" key="6">
    <source>
        <dbReference type="PROSITE" id="PS50894"/>
    </source>
</evidence>
<evidence type="ECO:0000313" key="8">
    <source>
        <dbReference type="Proteomes" id="UP000615796"/>
    </source>
</evidence>
<protein>
    <recommendedName>
        <fullName evidence="2">Phosphorelay protein LuxU</fullName>
    </recommendedName>
</protein>
<evidence type="ECO:0000256" key="4">
    <source>
        <dbReference type="ARBA" id="ARBA00023012"/>
    </source>
</evidence>
<dbReference type="InterPro" id="IPR053403">
    <property type="entry name" value="QS_phosphorelay_intermediate"/>
</dbReference>
<dbReference type="EMBL" id="JACRUP010000001">
    <property type="protein sequence ID" value="MBC5849838.1"/>
    <property type="molecule type" value="Genomic_DNA"/>
</dbReference>
<accession>A0A9X0R556</accession>
<dbReference type="RefSeq" id="WP_158144094.1">
    <property type="nucleotide sequence ID" value="NZ_CP046793.1"/>
</dbReference>
<evidence type="ECO:0000313" key="7">
    <source>
        <dbReference type="EMBL" id="MBC5849838.1"/>
    </source>
</evidence>
<evidence type="ECO:0000256" key="3">
    <source>
        <dbReference type="ARBA" id="ARBA00022553"/>
    </source>
</evidence>
<evidence type="ECO:0000256" key="1">
    <source>
        <dbReference type="ARBA" id="ARBA00011245"/>
    </source>
</evidence>
<name>A0A9X0R556_VIBME</name>
<dbReference type="PROSITE" id="PS50894">
    <property type="entry name" value="HPT"/>
    <property type="match status" value="1"/>
</dbReference>
<keyword evidence="8" id="KW-1185">Reference proteome</keyword>
<dbReference type="InterPro" id="IPR008207">
    <property type="entry name" value="Sig_transdc_His_kin_Hpt_dom"/>
</dbReference>